<protein>
    <submittedName>
        <fullName evidence="1">Uncharacterized protein</fullName>
    </submittedName>
</protein>
<keyword evidence="2" id="KW-1185">Reference proteome</keyword>
<dbReference type="EMBL" id="AVOT02110450">
    <property type="protein sequence ID" value="MBW0581626.1"/>
    <property type="molecule type" value="Genomic_DNA"/>
</dbReference>
<organism evidence="1 2">
    <name type="scientific">Austropuccinia psidii MF-1</name>
    <dbReference type="NCBI Taxonomy" id="1389203"/>
    <lineage>
        <taxon>Eukaryota</taxon>
        <taxon>Fungi</taxon>
        <taxon>Dikarya</taxon>
        <taxon>Basidiomycota</taxon>
        <taxon>Pucciniomycotina</taxon>
        <taxon>Pucciniomycetes</taxon>
        <taxon>Pucciniales</taxon>
        <taxon>Sphaerophragmiaceae</taxon>
        <taxon>Austropuccinia</taxon>
    </lineage>
</organism>
<comment type="caution">
    <text evidence="1">The sequence shown here is derived from an EMBL/GenBank/DDBJ whole genome shotgun (WGS) entry which is preliminary data.</text>
</comment>
<gene>
    <name evidence="1" type="ORF">O181_121341</name>
</gene>
<reference evidence="1" key="1">
    <citation type="submission" date="2021-03" db="EMBL/GenBank/DDBJ databases">
        <title>Draft genome sequence of rust myrtle Austropuccinia psidii MF-1, a brazilian biotype.</title>
        <authorList>
            <person name="Quecine M.C."/>
            <person name="Pachon D.M.R."/>
            <person name="Bonatelli M.L."/>
            <person name="Correr F.H."/>
            <person name="Franceschini L.M."/>
            <person name="Leite T.F."/>
            <person name="Margarido G.R.A."/>
            <person name="Almeida C.A."/>
            <person name="Ferrarezi J.A."/>
            <person name="Labate C.A."/>
        </authorList>
    </citation>
    <scope>NUCLEOTIDE SEQUENCE</scope>
    <source>
        <strain evidence="1">MF-1</strain>
    </source>
</reference>
<evidence type="ECO:0000313" key="1">
    <source>
        <dbReference type="EMBL" id="MBW0581626.1"/>
    </source>
</evidence>
<sequence length="148" mass="16193">MFTFGELRQINGPNFFSPSSQLDIAPAVVTEPTVLQPSPNIESKKPVGSSYYVAKKWPSNVGQAPSQQSSAKVSHTSTFPKEVLSMGEPKHTEGLQFPSYHYNCRSYYGLSSSNDRSLPSAALYLRSLSIEQLLAVYLFRLFGGGPLG</sequence>
<proteinExistence type="predicted"/>
<accession>A0A9Q3KJG1</accession>
<dbReference type="AlphaFoldDB" id="A0A9Q3KJG1"/>
<name>A0A9Q3KJG1_9BASI</name>
<dbReference type="Proteomes" id="UP000765509">
    <property type="component" value="Unassembled WGS sequence"/>
</dbReference>
<evidence type="ECO:0000313" key="2">
    <source>
        <dbReference type="Proteomes" id="UP000765509"/>
    </source>
</evidence>